<dbReference type="AlphaFoldDB" id="A0A2S8BKF8"/>
<evidence type="ECO:0000313" key="3">
    <source>
        <dbReference type="Proteomes" id="UP000238296"/>
    </source>
</evidence>
<evidence type="ECO:0000256" key="1">
    <source>
        <dbReference type="SAM" id="MobiDB-lite"/>
    </source>
</evidence>
<feature type="compositionally biased region" description="Polar residues" evidence="1">
    <location>
        <begin position="250"/>
        <end position="263"/>
    </location>
</feature>
<dbReference type="EMBL" id="PPEA01000380">
    <property type="protein sequence ID" value="PQM47172.1"/>
    <property type="molecule type" value="Genomic_DNA"/>
</dbReference>
<name>A0A2S8BKF8_9MYCO</name>
<evidence type="ECO:0000313" key="2">
    <source>
        <dbReference type="EMBL" id="PQM47172.1"/>
    </source>
</evidence>
<protein>
    <submittedName>
        <fullName evidence="2">Uncharacterized protein</fullName>
    </submittedName>
</protein>
<sequence length="263" mass="26525">MTPTVVTTTSEPVVTVVGTVANVGDRPVRDVMVRLEHAAAVASSAGLRTNLDGANDQFRPVDTFVTISEELQRGQEIGFTLSTPVRAVDQPSLEIDRPGVYPVLVNVNGTPDYGEPARLDDARFLLPVLGVPANPDEPAASLPALSAAACKALMTSGSVGGGPTCAVALGEVEAAAEVGAGCPAARAISVASACAWSDRWAATVVSAEASEGSAAAAAAVASWLSWRASSSCASRSSTSGSGVELHAETATPNRANATPPTST</sequence>
<gene>
    <name evidence="2" type="ORF">C1Y40_02648</name>
</gene>
<comment type="caution">
    <text evidence="2">The sequence shown here is derived from an EMBL/GenBank/DDBJ whole genome shotgun (WGS) entry which is preliminary data.</text>
</comment>
<proteinExistence type="predicted"/>
<reference evidence="2 3" key="1">
    <citation type="journal article" date="2017" name="Int. J. Syst. Evol. Microbiol.">
        <title>Mycobacterium talmoniae sp. nov., a slowly growing mycobacterium isolated from human respiratory samples.</title>
        <authorList>
            <person name="Davidson R.M."/>
            <person name="DeGroote M.A."/>
            <person name="Marola J.L."/>
            <person name="Buss S."/>
            <person name="Jones V."/>
            <person name="McNeil M.R."/>
            <person name="Freifeld A.G."/>
            <person name="Elaine Epperson L."/>
            <person name="Hasan N.A."/>
            <person name="Jackson M."/>
            <person name="Iwen P.C."/>
            <person name="Salfinger M."/>
            <person name="Strong M."/>
        </authorList>
    </citation>
    <scope>NUCLEOTIDE SEQUENCE [LARGE SCALE GENOMIC DNA]</scope>
    <source>
        <strain evidence="2 3">ATCC BAA-2683</strain>
    </source>
</reference>
<feature type="compositionally biased region" description="Low complexity" evidence="1">
    <location>
        <begin position="232"/>
        <end position="241"/>
    </location>
</feature>
<feature type="region of interest" description="Disordered" evidence="1">
    <location>
        <begin position="232"/>
        <end position="263"/>
    </location>
</feature>
<organism evidence="2 3">
    <name type="scientific">Mycobacterium talmoniae</name>
    <dbReference type="NCBI Taxonomy" id="1858794"/>
    <lineage>
        <taxon>Bacteria</taxon>
        <taxon>Bacillati</taxon>
        <taxon>Actinomycetota</taxon>
        <taxon>Actinomycetes</taxon>
        <taxon>Mycobacteriales</taxon>
        <taxon>Mycobacteriaceae</taxon>
        <taxon>Mycobacterium</taxon>
    </lineage>
</organism>
<dbReference type="Proteomes" id="UP000238296">
    <property type="component" value="Unassembled WGS sequence"/>
</dbReference>
<accession>A0A2S8BKF8</accession>